<reference evidence="1" key="1">
    <citation type="submission" date="2020-04" db="EMBL/GenBank/DDBJ databases">
        <authorList>
            <person name="Zhang T."/>
        </authorList>
    </citation>
    <scope>NUCLEOTIDE SEQUENCE</scope>
    <source>
        <strain evidence="1">HKST-UBA01</strain>
    </source>
</reference>
<dbReference type="EMBL" id="JAGQHR010000653">
    <property type="protein sequence ID" value="MCA9729334.1"/>
    <property type="molecule type" value="Genomic_DNA"/>
</dbReference>
<evidence type="ECO:0008006" key="3">
    <source>
        <dbReference type="Google" id="ProtNLM"/>
    </source>
</evidence>
<gene>
    <name evidence="1" type="ORF">KC729_16720</name>
</gene>
<proteinExistence type="predicted"/>
<organism evidence="1 2">
    <name type="scientific">Eiseniibacteriota bacterium</name>
    <dbReference type="NCBI Taxonomy" id="2212470"/>
    <lineage>
        <taxon>Bacteria</taxon>
        <taxon>Candidatus Eiseniibacteriota</taxon>
    </lineage>
</organism>
<sequence length="295" mass="32564">MKPLNPLISWRRGALAGLLLCCMIAPVRGSGDSDRLLERFQKMVRSNLDTSHVVASDRLDAAMRLFQDLPLGERVAAWASWFADLGGIEYRYGRGPGGYVTEGRICQDDSTDCVLFMYRVTELARSTSAEEAVQFAFGTRFYGASIDQAVRDDGTVDYDNEAHLEYSEDMIHSEIWGKDVTESVGLSLEELGGIKYVPSASIEYGALQNGDIIWFVGDPAGTALGSEADPESPPTVVQHVGILDRRRGEVDLVHAAARPILGVYDHPGVVRIPLQAYLHRVDRFRGIVVTRLVEF</sequence>
<dbReference type="Proteomes" id="UP000697710">
    <property type="component" value="Unassembled WGS sequence"/>
</dbReference>
<protein>
    <recommendedName>
        <fullName evidence="3">DUF1460 domain-containing protein</fullName>
    </recommendedName>
</protein>
<evidence type="ECO:0000313" key="1">
    <source>
        <dbReference type="EMBL" id="MCA9729334.1"/>
    </source>
</evidence>
<evidence type="ECO:0000313" key="2">
    <source>
        <dbReference type="Proteomes" id="UP000697710"/>
    </source>
</evidence>
<dbReference type="AlphaFoldDB" id="A0A956M195"/>
<dbReference type="Gene3D" id="2.30.260.10">
    <property type="entry name" value="putative xylanase like domain"/>
    <property type="match status" value="1"/>
</dbReference>
<dbReference type="InterPro" id="IPR038765">
    <property type="entry name" value="Papain-like_cys_pep_sf"/>
</dbReference>
<name>A0A956M195_UNCEI</name>
<dbReference type="SUPFAM" id="SSF54001">
    <property type="entry name" value="Cysteine proteinases"/>
    <property type="match status" value="1"/>
</dbReference>
<reference evidence="1" key="2">
    <citation type="journal article" date="2021" name="Microbiome">
        <title>Successional dynamics and alternative stable states in a saline activated sludge microbial community over 9 years.</title>
        <authorList>
            <person name="Wang Y."/>
            <person name="Ye J."/>
            <person name="Ju F."/>
            <person name="Liu L."/>
            <person name="Boyd J.A."/>
            <person name="Deng Y."/>
            <person name="Parks D.H."/>
            <person name="Jiang X."/>
            <person name="Yin X."/>
            <person name="Woodcroft B.J."/>
            <person name="Tyson G.W."/>
            <person name="Hugenholtz P."/>
            <person name="Polz M.F."/>
            <person name="Zhang T."/>
        </authorList>
    </citation>
    <scope>NUCLEOTIDE SEQUENCE</scope>
    <source>
        <strain evidence="1">HKST-UBA01</strain>
    </source>
</reference>
<accession>A0A956M195</accession>
<comment type="caution">
    <text evidence="1">The sequence shown here is derived from an EMBL/GenBank/DDBJ whole genome shotgun (WGS) entry which is preliminary data.</text>
</comment>